<dbReference type="PANTHER" id="PTHR43669:SF3">
    <property type="entry name" value="ALCOHOL DEHYDROGENASE, PUTATIVE (AFU_ORTHOLOGUE AFUA_3G03445)-RELATED"/>
    <property type="match status" value="1"/>
</dbReference>
<gene>
    <name evidence="3" type="ORF">G5575_15145</name>
</gene>
<evidence type="ECO:0000256" key="2">
    <source>
        <dbReference type="ARBA" id="ARBA00023002"/>
    </source>
</evidence>
<protein>
    <submittedName>
        <fullName evidence="3">SDR family NAD(P)-dependent oxidoreductase</fullName>
    </submittedName>
</protein>
<dbReference type="PRINTS" id="PR00081">
    <property type="entry name" value="GDHRDH"/>
</dbReference>
<dbReference type="GO" id="GO:0016491">
    <property type="term" value="F:oxidoreductase activity"/>
    <property type="evidence" value="ECO:0007669"/>
    <property type="project" value="UniProtKB-KW"/>
</dbReference>
<dbReference type="InterPro" id="IPR036291">
    <property type="entry name" value="NAD(P)-bd_dom_sf"/>
</dbReference>
<dbReference type="Gene3D" id="3.40.50.720">
    <property type="entry name" value="NAD(P)-binding Rossmann-like Domain"/>
    <property type="match status" value="1"/>
</dbReference>
<dbReference type="RefSeq" id="WP_164535058.1">
    <property type="nucleotide sequence ID" value="NZ_JAALFG010000003.1"/>
</dbReference>
<dbReference type="EMBL" id="JAALFG010000003">
    <property type="protein sequence ID" value="NGP18814.1"/>
    <property type="molecule type" value="Genomic_DNA"/>
</dbReference>
<reference evidence="3 4" key="1">
    <citation type="submission" date="2020-02" db="EMBL/GenBank/DDBJ databases">
        <authorList>
            <person name="Khan S.A."/>
            <person name="Jeon C.O."/>
            <person name="Chun B.H."/>
        </authorList>
    </citation>
    <scope>NUCLEOTIDE SEQUENCE [LARGE SCALE GENOMIC DNA]</scope>
    <source>
        <strain evidence="3 4">H239</strain>
    </source>
</reference>
<name>A0A6M1SQ81_9HYPH</name>
<reference evidence="3 4" key="2">
    <citation type="submission" date="2020-03" db="EMBL/GenBank/DDBJ databases">
        <title>Devosia chinhatensis sp. nov., isolated from a hexachlorocyclohexane (HCH) dump site in India.</title>
        <authorList>
            <person name="Kumar M."/>
            <person name="Lal R."/>
        </authorList>
    </citation>
    <scope>NUCLEOTIDE SEQUENCE [LARGE SCALE GENOMIC DNA]</scope>
    <source>
        <strain evidence="3 4">H239</strain>
    </source>
</reference>
<dbReference type="InterPro" id="IPR002347">
    <property type="entry name" value="SDR_fam"/>
</dbReference>
<keyword evidence="4" id="KW-1185">Reference proteome</keyword>
<dbReference type="SUPFAM" id="SSF51735">
    <property type="entry name" value="NAD(P)-binding Rossmann-fold domains"/>
    <property type="match status" value="1"/>
</dbReference>
<organism evidence="3 4">
    <name type="scientific">Devosia aurantiaca</name>
    <dbReference type="NCBI Taxonomy" id="2714858"/>
    <lineage>
        <taxon>Bacteria</taxon>
        <taxon>Pseudomonadati</taxon>
        <taxon>Pseudomonadota</taxon>
        <taxon>Alphaproteobacteria</taxon>
        <taxon>Hyphomicrobiales</taxon>
        <taxon>Devosiaceae</taxon>
        <taxon>Devosia</taxon>
    </lineage>
</organism>
<evidence type="ECO:0000256" key="1">
    <source>
        <dbReference type="ARBA" id="ARBA00006484"/>
    </source>
</evidence>
<sequence>MSNVLKGQVAVVTGASRGIGRTIAIEQARAGAKVAVLARSAEVEEVAAEIKAAGGEAMAYRVDILDGASVGGAFQAIERDLGPVSLLTNNAASFSRLDRYGKSIQTPGGVISRQTYAAHSTAAERCCQRCCSEAQAASST</sequence>
<comment type="similarity">
    <text evidence="1">Belongs to the short-chain dehydrogenases/reductases (SDR) family.</text>
</comment>
<keyword evidence="2" id="KW-0560">Oxidoreductase</keyword>
<accession>A0A6M1SQ81</accession>
<evidence type="ECO:0000313" key="4">
    <source>
        <dbReference type="Proteomes" id="UP000474802"/>
    </source>
</evidence>
<dbReference type="Proteomes" id="UP000474802">
    <property type="component" value="Unassembled WGS sequence"/>
</dbReference>
<proteinExistence type="inferred from homology"/>
<comment type="caution">
    <text evidence="3">The sequence shown here is derived from an EMBL/GenBank/DDBJ whole genome shotgun (WGS) entry which is preliminary data.</text>
</comment>
<dbReference type="AlphaFoldDB" id="A0A6M1SQ81"/>
<dbReference type="Pfam" id="PF00106">
    <property type="entry name" value="adh_short"/>
    <property type="match status" value="1"/>
</dbReference>
<dbReference type="PANTHER" id="PTHR43669">
    <property type="entry name" value="5-KETO-D-GLUCONATE 5-REDUCTASE"/>
    <property type="match status" value="1"/>
</dbReference>
<evidence type="ECO:0000313" key="3">
    <source>
        <dbReference type="EMBL" id="NGP18814.1"/>
    </source>
</evidence>